<keyword evidence="1" id="KW-0489">Methyltransferase</keyword>
<accession>T1J7B5</accession>
<proteinExistence type="predicted"/>
<evidence type="ECO:0000259" key="6">
    <source>
        <dbReference type="PROSITE" id="PS51675"/>
    </source>
</evidence>
<keyword evidence="2" id="KW-0808">Transferase</keyword>
<dbReference type="Pfam" id="PF01207">
    <property type="entry name" value="Dus"/>
    <property type="match status" value="1"/>
</dbReference>
<evidence type="ECO:0000256" key="2">
    <source>
        <dbReference type="ARBA" id="ARBA00022679"/>
    </source>
</evidence>
<reference evidence="8" key="1">
    <citation type="submission" date="2011-05" db="EMBL/GenBank/DDBJ databases">
        <authorList>
            <person name="Richards S.R."/>
            <person name="Qu J."/>
            <person name="Jiang H."/>
            <person name="Jhangiani S.N."/>
            <person name="Agravi P."/>
            <person name="Goodspeed R."/>
            <person name="Gross S."/>
            <person name="Mandapat C."/>
            <person name="Jackson L."/>
            <person name="Mathew T."/>
            <person name="Pu L."/>
            <person name="Thornton R."/>
            <person name="Saada N."/>
            <person name="Wilczek-Boney K.B."/>
            <person name="Lee S."/>
            <person name="Kovar C."/>
            <person name="Wu Y."/>
            <person name="Scherer S.E."/>
            <person name="Worley K.C."/>
            <person name="Muzny D.M."/>
            <person name="Gibbs R."/>
        </authorList>
    </citation>
    <scope>NUCLEOTIDE SEQUENCE</scope>
    <source>
        <strain evidence="8">Brora</strain>
    </source>
</reference>
<dbReference type="AlphaFoldDB" id="T1J7B5"/>
<dbReference type="PANTHER" id="PTHR11082">
    <property type="entry name" value="TRNA-DIHYDROURIDINE SYNTHASE"/>
    <property type="match status" value="1"/>
</dbReference>
<dbReference type="InterPro" id="IPR028564">
    <property type="entry name" value="MT_TRM10-typ"/>
</dbReference>
<dbReference type="eggNOG" id="KOG2335">
    <property type="taxonomic scope" value="Eukaryota"/>
</dbReference>
<dbReference type="Proteomes" id="UP000014500">
    <property type="component" value="Unassembled WGS sequence"/>
</dbReference>
<dbReference type="InterPro" id="IPR035587">
    <property type="entry name" value="DUS-like_FMN-bd"/>
</dbReference>
<dbReference type="eggNOG" id="KOG2967">
    <property type="taxonomic scope" value="Eukaryota"/>
</dbReference>
<dbReference type="GO" id="GO:0008168">
    <property type="term" value="F:methyltransferase activity"/>
    <property type="evidence" value="ECO:0007669"/>
    <property type="project" value="UniProtKB-KW"/>
</dbReference>
<dbReference type="Gene3D" id="3.20.20.70">
    <property type="entry name" value="Aldolase class I"/>
    <property type="match status" value="1"/>
</dbReference>
<evidence type="ECO:0000256" key="4">
    <source>
        <dbReference type="ARBA" id="ARBA00022857"/>
    </source>
</evidence>
<protein>
    <recommendedName>
        <fullName evidence="6">SAM-dependent MTase TRM10-type domain-containing protein</fullName>
    </recommendedName>
</protein>
<dbReference type="STRING" id="126957.T1J7B5"/>
<dbReference type="EMBL" id="JH431916">
    <property type="status" value="NOT_ANNOTATED_CDS"/>
    <property type="molecule type" value="Genomic_DNA"/>
</dbReference>
<sequence>MGVSRNYGAYLQDDWGTIQKMISEASAHLKVPVSCKIRILQDPIKTIEYIRMLENSGCKLVAVHGRTREQKGPLTGLADWKMIEEIAKSVSVPVIANGNILCYDDVIQCLESTGADGSDICPMGLDVGVDTKSKDRASRVTSLPRYKDLQLTLAESNDMATFRGLCSQLKDRCELDMDTAYKQQENKSNAWERPLWLCHSRPRVVCEEQTACTESIPIIRNDSLSENLEKIDLSNKDLKKQKRLLKITEGKKIKRQMQKEKKKNRKIAEVDIQDDSKMKSDHVSKRIVKQMEKERLAAAMKSCDTPRVCIDLGFSYLMNDKELDKLGAQLRRVYGSNRSSMNPLCIYFTNFSQDDALYKACMSKNDGFDKYLIEMRECSHVDLFPVDDIVYLTSDSPNVLTHLNRSKVYVVGGLIDETLHKFITKAS</sequence>
<dbReference type="Gene3D" id="3.40.1280.30">
    <property type="match status" value="1"/>
</dbReference>
<dbReference type="PROSITE" id="PS51675">
    <property type="entry name" value="SAM_MT_TRM10"/>
    <property type="match status" value="1"/>
</dbReference>
<dbReference type="PhylomeDB" id="T1J7B5"/>
<organism evidence="7 8">
    <name type="scientific">Strigamia maritima</name>
    <name type="common">European centipede</name>
    <name type="synonym">Geophilus maritimus</name>
    <dbReference type="NCBI Taxonomy" id="126957"/>
    <lineage>
        <taxon>Eukaryota</taxon>
        <taxon>Metazoa</taxon>
        <taxon>Ecdysozoa</taxon>
        <taxon>Arthropoda</taxon>
        <taxon>Myriapoda</taxon>
        <taxon>Chilopoda</taxon>
        <taxon>Pleurostigmophora</taxon>
        <taxon>Geophilomorpha</taxon>
        <taxon>Linotaeniidae</taxon>
        <taxon>Strigamia</taxon>
    </lineage>
</organism>
<dbReference type="GO" id="GO:0032259">
    <property type="term" value="P:methylation"/>
    <property type="evidence" value="ECO:0007669"/>
    <property type="project" value="UniProtKB-KW"/>
</dbReference>
<dbReference type="PANTHER" id="PTHR11082:SF5">
    <property type="entry name" value="TRNA-DIHYDROURIDINE(16_17) SYNTHASE [NAD(P)(+)]-LIKE"/>
    <property type="match status" value="1"/>
</dbReference>
<keyword evidence="8" id="KW-1185">Reference proteome</keyword>
<evidence type="ECO:0000313" key="7">
    <source>
        <dbReference type="EnsemblMetazoa" id="SMAR009554-PA"/>
    </source>
</evidence>
<evidence type="ECO:0000256" key="3">
    <source>
        <dbReference type="ARBA" id="ARBA00022691"/>
    </source>
</evidence>
<keyword evidence="5" id="KW-0520">NAD</keyword>
<name>T1J7B5_STRMM</name>
<reference evidence="7" key="2">
    <citation type="submission" date="2015-02" db="UniProtKB">
        <authorList>
            <consortium name="EnsemblMetazoa"/>
        </authorList>
    </citation>
    <scope>IDENTIFICATION</scope>
</reference>
<dbReference type="GO" id="GO:0017150">
    <property type="term" value="F:tRNA dihydrouridine synthase activity"/>
    <property type="evidence" value="ECO:0007669"/>
    <property type="project" value="TreeGrafter"/>
</dbReference>
<feature type="domain" description="SAM-dependent MTase TRM10-type" evidence="6">
    <location>
        <begin position="292"/>
        <end position="427"/>
    </location>
</feature>
<evidence type="ECO:0000256" key="1">
    <source>
        <dbReference type="ARBA" id="ARBA00022603"/>
    </source>
</evidence>
<evidence type="ECO:0000256" key="5">
    <source>
        <dbReference type="ARBA" id="ARBA00023027"/>
    </source>
</evidence>
<dbReference type="SUPFAM" id="SSF51395">
    <property type="entry name" value="FMN-linked oxidoreductases"/>
    <property type="match status" value="1"/>
</dbReference>
<dbReference type="InterPro" id="IPR013785">
    <property type="entry name" value="Aldolase_TIM"/>
</dbReference>
<dbReference type="InterPro" id="IPR038459">
    <property type="entry name" value="MT_TRM10-typ_sf"/>
</dbReference>
<evidence type="ECO:0000313" key="8">
    <source>
        <dbReference type="Proteomes" id="UP000014500"/>
    </source>
</evidence>
<keyword evidence="3" id="KW-0949">S-adenosyl-L-methionine</keyword>
<keyword evidence="4" id="KW-0521">NADP</keyword>
<dbReference type="HOGENOM" id="CLU_643005_0_0_1"/>
<dbReference type="EnsemblMetazoa" id="SMAR009554-RA">
    <property type="protein sequence ID" value="SMAR009554-PA"/>
    <property type="gene ID" value="SMAR009554"/>
</dbReference>
<dbReference type="CDD" id="cd02801">
    <property type="entry name" value="DUS_like_FMN"/>
    <property type="match status" value="1"/>
</dbReference>